<gene>
    <name evidence="2" type="ORF">KC640_02575</name>
</gene>
<evidence type="ECO:0000313" key="2">
    <source>
        <dbReference type="EMBL" id="MCA9379289.1"/>
    </source>
</evidence>
<protein>
    <submittedName>
        <fullName evidence="2">Uncharacterized protein</fullName>
    </submittedName>
</protein>
<evidence type="ECO:0000313" key="3">
    <source>
        <dbReference type="Proteomes" id="UP000760819"/>
    </source>
</evidence>
<dbReference type="AlphaFoldDB" id="A0A955I7F3"/>
<feature type="transmembrane region" description="Helical" evidence="1">
    <location>
        <begin position="138"/>
        <end position="160"/>
    </location>
</feature>
<dbReference type="Proteomes" id="UP000760819">
    <property type="component" value="Unassembled WGS sequence"/>
</dbReference>
<keyword evidence="1" id="KW-0472">Membrane</keyword>
<proteinExistence type="predicted"/>
<feature type="transmembrane region" description="Helical" evidence="1">
    <location>
        <begin position="6"/>
        <end position="24"/>
    </location>
</feature>
<accession>A0A955I7F3</accession>
<keyword evidence="1" id="KW-1133">Transmembrane helix</keyword>
<reference evidence="2" key="2">
    <citation type="journal article" date="2021" name="Microbiome">
        <title>Successional dynamics and alternative stable states in a saline activated sludge microbial community over 9 years.</title>
        <authorList>
            <person name="Wang Y."/>
            <person name="Ye J."/>
            <person name="Ju F."/>
            <person name="Liu L."/>
            <person name="Boyd J.A."/>
            <person name="Deng Y."/>
            <person name="Parks D.H."/>
            <person name="Jiang X."/>
            <person name="Yin X."/>
            <person name="Woodcroft B.J."/>
            <person name="Tyson G.W."/>
            <person name="Hugenholtz P."/>
            <person name="Polz M.F."/>
            <person name="Zhang T."/>
        </authorList>
    </citation>
    <scope>NUCLEOTIDE SEQUENCE</scope>
    <source>
        <strain evidence="2">HKST-UBA12</strain>
    </source>
</reference>
<name>A0A955I7F3_9BACT</name>
<reference evidence="2" key="1">
    <citation type="submission" date="2020-04" db="EMBL/GenBank/DDBJ databases">
        <authorList>
            <person name="Zhang T."/>
        </authorList>
    </citation>
    <scope>NUCLEOTIDE SEQUENCE</scope>
    <source>
        <strain evidence="2">HKST-UBA12</strain>
    </source>
</reference>
<comment type="caution">
    <text evidence="2">The sequence shown here is derived from an EMBL/GenBank/DDBJ whole genome shotgun (WGS) entry which is preliminary data.</text>
</comment>
<sequence length="218" mass="25122">MAATLGIIIFCAIWIAQLVMAIASEWRGRNLPRRFGAALLDGNAIADVLEKYSRFYEPINIRVNSQIWQPAVISGDTLHINRRLVRKNDLYLTLYTILQLHLLKEENRYFRNYHILQFVLFVLESVMFILALQVDVLWLLPAVIAAVVLLSSSIVMYILLGELVIDVLDTAYVLLDMTNLERAMALDLARLWREGSFRYAFSPVKVVLGFFVPRRTNY</sequence>
<keyword evidence="1" id="KW-0812">Transmembrane</keyword>
<feature type="transmembrane region" description="Helical" evidence="1">
    <location>
        <begin position="113"/>
        <end position="132"/>
    </location>
</feature>
<dbReference type="EMBL" id="JAGQLI010000131">
    <property type="protein sequence ID" value="MCA9379289.1"/>
    <property type="molecule type" value="Genomic_DNA"/>
</dbReference>
<evidence type="ECO:0000256" key="1">
    <source>
        <dbReference type="SAM" id="Phobius"/>
    </source>
</evidence>
<organism evidence="2 3">
    <name type="scientific">Candidatus Dojkabacteria bacterium</name>
    <dbReference type="NCBI Taxonomy" id="2099670"/>
    <lineage>
        <taxon>Bacteria</taxon>
        <taxon>Candidatus Dojkabacteria</taxon>
    </lineage>
</organism>